<name>A0A6M5YVS7_9BACT</name>
<sequence>MQTLDQNLASARELLRIRGSRPLFDEELRTRIAAGARCVRFEFCFSLLFVTIRRQSDVYLTHSWQERYLRGFRYTLLSFLLGPWGVPWGLIWTAWAFWVNATGGADCTAEILKWVNNPEPVVPTEQSRSQHAEAPPS</sequence>
<gene>
    <name evidence="2" type="ORF">FTUN_4562</name>
</gene>
<reference evidence="3" key="1">
    <citation type="submission" date="2020-05" db="EMBL/GenBank/DDBJ databases">
        <title>Frigoriglobus tundricola gen. nov., sp. nov., a psychrotolerant cellulolytic planctomycete of the family Gemmataceae with two divergent copies of 16S rRNA gene.</title>
        <authorList>
            <person name="Kulichevskaya I.S."/>
            <person name="Ivanova A.A."/>
            <person name="Naumoff D.G."/>
            <person name="Beletsky A.V."/>
            <person name="Rijpstra W.I.C."/>
            <person name="Sinninghe Damste J.S."/>
            <person name="Mardanov A.V."/>
            <person name="Ravin N.V."/>
            <person name="Dedysh S.N."/>
        </authorList>
    </citation>
    <scope>NUCLEOTIDE SEQUENCE [LARGE SCALE GENOMIC DNA]</scope>
    <source>
        <strain evidence="3">PL17</strain>
    </source>
</reference>
<evidence type="ECO:0000313" key="2">
    <source>
        <dbReference type="EMBL" id="QJW97002.1"/>
    </source>
</evidence>
<dbReference type="EMBL" id="CP053452">
    <property type="protein sequence ID" value="QJW97002.1"/>
    <property type="molecule type" value="Genomic_DNA"/>
</dbReference>
<dbReference type="Proteomes" id="UP000503447">
    <property type="component" value="Chromosome"/>
</dbReference>
<organism evidence="2 3">
    <name type="scientific">Frigoriglobus tundricola</name>
    <dbReference type="NCBI Taxonomy" id="2774151"/>
    <lineage>
        <taxon>Bacteria</taxon>
        <taxon>Pseudomonadati</taxon>
        <taxon>Planctomycetota</taxon>
        <taxon>Planctomycetia</taxon>
        <taxon>Gemmatales</taxon>
        <taxon>Gemmataceae</taxon>
        <taxon>Frigoriglobus</taxon>
    </lineage>
</organism>
<keyword evidence="1" id="KW-0812">Transmembrane</keyword>
<keyword evidence="3" id="KW-1185">Reference proteome</keyword>
<accession>A0A6M5YVS7</accession>
<keyword evidence="1" id="KW-1133">Transmembrane helix</keyword>
<keyword evidence="1" id="KW-0472">Membrane</keyword>
<evidence type="ECO:0000256" key="1">
    <source>
        <dbReference type="SAM" id="Phobius"/>
    </source>
</evidence>
<evidence type="ECO:0000313" key="3">
    <source>
        <dbReference type="Proteomes" id="UP000503447"/>
    </source>
</evidence>
<feature type="transmembrane region" description="Helical" evidence="1">
    <location>
        <begin position="74"/>
        <end position="98"/>
    </location>
</feature>
<protein>
    <submittedName>
        <fullName evidence="2">Uncharacterized protein</fullName>
    </submittedName>
</protein>
<dbReference type="AlphaFoldDB" id="A0A6M5YVS7"/>
<dbReference type="KEGG" id="ftj:FTUN_4562"/>
<proteinExistence type="predicted"/>